<dbReference type="VEuPathDB" id="FungiDB:PC110_g5545"/>
<keyword evidence="1" id="KW-0479">Metal-binding</keyword>
<evidence type="ECO:0000313" key="5">
    <source>
        <dbReference type="Proteomes" id="UP000688947"/>
    </source>
</evidence>
<dbReference type="GO" id="GO:0016787">
    <property type="term" value="F:hydrolase activity"/>
    <property type="evidence" value="ECO:0007669"/>
    <property type="project" value="UniProtKB-KW"/>
</dbReference>
<name>A0A8T1TY19_9STRA</name>
<comment type="caution">
    <text evidence="4">The sequence shown here is derived from an EMBL/GenBank/DDBJ whole genome shotgun (WGS) entry which is preliminary data.</text>
</comment>
<evidence type="ECO:0000313" key="4">
    <source>
        <dbReference type="EMBL" id="KAG6950356.1"/>
    </source>
</evidence>
<evidence type="ECO:0000256" key="2">
    <source>
        <dbReference type="ARBA" id="ARBA00022801"/>
    </source>
</evidence>
<dbReference type="Pfam" id="PF00293">
    <property type="entry name" value="NUDIX"/>
    <property type="match status" value="1"/>
</dbReference>
<dbReference type="GO" id="GO:0005737">
    <property type="term" value="C:cytoplasm"/>
    <property type="evidence" value="ECO:0007669"/>
    <property type="project" value="TreeGrafter"/>
</dbReference>
<dbReference type="InterPro" id="IPR000086">
    <property type="entry name" value="NUDIX_hydrolase_dom"/>
</dbReference>
<dbReference type="OrthoDB" id="2011998at2759"/>
<evidence type="ECO:0000256" key="1">
    <source>
        <dbReference type="ARBA" id="ARBA00022723"/>
    </source>
</evidence>
<dbReference type="GO" id="GO:0046872">
    <property type="term" value="F:metal ion binding"/>
    <property type="evidence" value="ECO:0007669"/>
    <property type="project" value="UniProtKB-KW"/>
</dbReference>
<dbReference type="PANTHER" id="PTHR12629:SF0">
    <property type="entry name" value="DIPHOSPHOINOSITOL-POLYPHOSPHATE DIPHOSPHATASE"/>
    <property type="match status" value="1"/>
</dbReference>
<dbReference type="EMBL" id="JAENGZ010001140">
    <property type="protein sequence ID" value="KAG6950356.1"/>
    <property type="molecule type" value="Genomic_DNA"/>
</dbReference>
<dbReference type="GO" id="GO:0005634">
    <property type="term" value="C:nucleus"/>
    <property type="evidence" value="ECO:0007669"/>
    <property type="project" value="TreeGrafter"/>
</dbReference>
<keyword evidence="2" id="KW-0378">Hydrolase</keyword>
<reference evidence="4" key="1">
    <citation type="submission" date="2021-01" db="EMBL/GenBank/DDBJ databases">
        <title>Phytophthora aleatoria, a newly-described species from Pinus radiata is distinct from Phytophthora cactorum isolates based on comparative genomics.</title>
        <authorList>
            <person name="Mcdougal R."/>
            <person name="Panda P."/>
            <person name="Williams N."/>
            <person name="Studholme D.J."/>
        </authorList>
    </citation>
    <scope>NUCLEOTIDE SEQUENCE</scope>
    <source>
        <strain evidence="4">NZFS 3830</strain>
    </source>
</reference>
<dbReference type="PANTHER" id="PTHR12629">
    <property type="entry name" value="DIPHOSPHOINOSITOL POLYPHOSPHATE PHOSPHOHYDROLASE"/>
    <property type="match status" value="1"/>
</dbReference>
<proteinExistence type="predicted"/>
<organism evidence="4 5">
    <name type="scientific">Phytophthora cactorum</name>
    <dbReference type="NCBI Taxonomy" id="29920"/>
    <lineage>
        <taxon>Eukaryota</taxon>
        <taxon>Sar</taxon>
        <taxon>Stramenopiles</taxon>
        <taxon>Oomycota</taxon>
        <taxon>Peronosporomycetes</taxon>
        <taxon>Peronosporales</taxon>
        <taxon>Peronosporaceae</taxon>
        <taxon>Phytophthora</taxon>
    </lineage>
</organism>
<protein>
    <recommendedName>
        <fullName evidence="3">Nudix hydrolase domain-containing protein</fullName>
    </recommendedName>
</protein>
<dbReference type="AlphaFoldDB" id="A0A8T1TY19"/>
<accession>A0A8T1TY19</accession>
<feature type="domain" description="Nudix hydrolase" evidence="3">
    <location>
        <begin position="251"/>
        <end position="393"/>
    </location>
</feature>
<dbReference type="PROSITE" id="PS51462">
    <property type="entry name" value="NUDIX"/>
    <property type="match status" value="1"/>
</dbReference>
<evidence type="ECO:0000259" key="3">
    <source>
        <dbReference type="PROSITE" id="PS51462"/>
    </source>
</evidence>
<dbReference type="Proteomes" id="UP000688947">
    <property type="component" value="Unassembled WGS sequence"/>
</dbReference>
<gene>
    <name evidence="4" type="ORF">JG687_00014308</name>
</gene>
<sequence>MNSYINPVGVLGQGHPQCGFFHFDRHFTICAEELKTPQRSPSRTMRVLSILVMLISAASVTTTSGNVGAAKIELDVERLPRELGADHQHIKRSLRQHDFNAESEIEPEDEERGGLGNVDDLITKIDDAVGMTGKVDDVVGKAEKMDDVVVKAEKLAPAMRWKTAVKETTERLGLVKQLSQDYKVADRLSLPTLRKLKRVKDLRAKDLLKFNKDTGGGMRRKIEPFEGIKIPPKQYLESHVGRELQRYDKDGNRLLSAAVIGDGDYVLLISSSKRPHDWVIPKGGWDKGEGIEVSALREVIEEAGIHARLNHRLGEIKYHDGKKGYGFLPFTMRTVERFDDWAESGRYRIFVSNTDAQILVENRPWMVVILKEADTTNGLVKRGELPQRDPALEKFELDMTY</sequence>